<name>A0A9J7GB39_CRIGR</name>
<evidence type="ECO:0000256" key="17">
    <source>
        <dbReference type="SAM" id="MobiDB-lite"/>
    </source>
</evidence>
<reference evidence="20" key="3">
    <citation type="submission" date="2025-08" db="UniProtKB">
        <authorList>
            <consortium name="RefSeq"/>
        </authorList>
    </citation>
    <scope>IDENTIFICATION</scope>
    <source>
        <strain evidence="20">17A/GY</strain>
        <tissue evidence="20">Liver</tissue>
    </source>
</reference>
<keyword evidence="11 20" id="KW-0407">Ion channel</keyword>
<evidence type="ECO:0000313" key="20">
    <source>
        <dbReference type="RefSeq" id="XP_027281787.1"/>
    </source>
</evidence>
<dbReference type="CTD" id="84286"/>
<dbReference type="PANTHER" id="PTHR31462">
    <property type="entry name" value="ENDOSOMAL/LYSOSOMAL POTASSIUM CHANNEL TMEM175"/>
    <property type="match status" value="1"/>
</dbReference>
<accession>A0A9J7GB39</accession>
<evidence type="ECO:0000256" key="3">
    <source>
        <dbReference type="ARBA" id="ARBA00022448"/>
    </source>
</evidence>
<feature type="transmembrane region" description="Helical" evidence="18">
    <location>
        <begin position="75"/>
        <end position="95"/>
    </location>
</feature>
<evidence type="ECO:0000256" key="18">
    <source>
        <dbReference type="SAM" id="Phobius"/>
    </source>
</evidence>
<evidence type="ECO:0000256" key="9">
    <source>
        <dbReference type="ARBA" id="ARBA00023065"/>
    </source>
</evidence>
<dbReference type="GO" id="GO:0005267">
    <property type="term" value="F:potassium channel activity"/>
    <property type="evidence" value="ECO:0007669"/>
    <property type="project" value="UniProtKB-KW"/>
</dbReference>
<evidence type="ECO:0000256" key="11">
    <source>
        <dbReference type="ARBA" id="ARBA00023303"/>
    </source>
</evidence>
<proteinExistence type="inferred from homology"/>
<evidence type="ECO:0000313" key="19">
    <source>
        <dbReference type="Proteomes" id="UP001108280"/>
    </source>
</evidence>
<keyword evidence="8 18" id="KW-1133">Transmembrane helix</keyword>
<dbReference type="InterPro" id="IPR010617">
    <property type="entry name" value="TMEM175-like"/>
</dbReference>
<evidence type="ECO:0000256" key="14">
    <source>
        <dbReference type="ARBA" id="ARBA00034430"/>
    </source>
</evidence>
<dbReference type="Proteomes" id="UP001108280">
    <property type="component" value="Chromosome 7"/>
</dbReference>
<keyword evidence="4" id="KW-0633">Potassium transport</keyword>
<dbReference type="GO" id="GO:0016020">
    <property type="term" value="C:membrane"/>
    <property type="evidence" value="ECO:0007669"/>
    <property type="project" value="UniProtKB-SubCell"/>
</dbReference>
<feature type="transmembrane region" description="Helical" evidence="18">
    <location>
        <begin position="253"/>
        <end position="273"/>
    </location>
</feature>
<comment type="subcellular location">
    <subcellularLocation>
        <location evidence="1">Membrane</location>
        <topology evidence="1">Multi-pass membrane protein</topology>
    </subcellularLocation>
</comment>
<feature type="transmembrane region" description="Helical" evidence="18">
    <location>
        <begin position="333"/>
        <end position="355"/>
    </location>
</feature>
<gene>
    <name evidence="20" type="primary">Tmem175</name>
</gene>
<protein>
    <recommendedName>
        <fullName evidence="15">Endosomal/lysosomal proton channel TMEM175</fullName>
    </recommendedName>
    <alternativeName>
        <fullName evidence="16">Potassium channel TMEM175</fullName>
    </alternativeName>
    <alternativeName>
        <fullName evidence="13">Transmembrane protein 175</fullName>
    </alternativeName>
</protein>
<feature type="transmembrane region" description="Helical" evidence="18">
    <location>
        <begin position="107"/>
        <end position="134"/>
    </location>
</feature>
<keyword evidence="6" id="KW-0631">Potassium channel</keyword>
<evidence type="ECO:0000256" key="10">
    <source>
        <dbReference type="ARBA" id="ARBA00023136"/>
    </source>
</evidence>
<dbReference type="GO" id="GO:0015252">
    <property type="term" value="F:proton channel activity"/>
    <property type="evidence" value="ECO:0007669"/>
    <property type="project" value="InterPro"/>
</dbReference>
<reference evidence="19" key="2">
    <citation type="journal article" date="2020" name="Biotechnol. Bioeng.">
        <title>Chromosome-scale scaffolds for the Chinese hamster reference genome assembly to facilitate the study of the CHO epigenome.</title>
        <authorList>
            <person name="Hilliard W."/>
            <person name="MacDonald M."/>
            <person name="Lee K.H."/>
        </authorList>
    </citation>
    <scope>NUCLEOTIDE SEQUENCE [LARGE SCALE GENOMIC DNA]</scope>
    <source>
        <strain evidence="19">17A/GY</strain>
    </source>
</reference>
<keyword evidence="10 18" id="KW-0472">Membrane</keyword>
<evidence type="ECO:0000256" key="16">
    <source>
        <dbReference type="ARBA" id="ARBA00044317"/>
    </source>
</evidence>
<comment type="similarity">
    <text evidence="2">Belongs to the TMEM175 family.</text>
</comment>
<evidence type="ECO:0000256" key="13">
    <source>
        <dbReference type="ARBA" id="ARBA00030477"/>
    </source>
</evidence>
<keyword evidence="7" id="KW-0630">Potassium</keyword>
<comment type="catalytic activity">
    <reaction evidence="12">
        <text>H(+)(in) = H(+)(out)</text>
        <dbReference type="Rhea" id="RHEA:34979"/>
        <dbReference type="ChEBI" id="CHEBI:15378"/>
    </reaction>
</comment>
<evidence type="ECO:0000256" key="6">
    <source>
        <dbReference type="ARBA" id="ARBA00022826"/>
    </source>
</evidence>
<dbReference type="Pfam" id="PF06736">
    <property type="entry name" value="TMEM175"/>
    <property type="match status" value="2"/>
</dbReference>
<evidence type="ECO:0000256" key="4">
    <source>
        <dbReference type="ARBA" id="ARBA00022538"/>
    </source>
</evidence>
<evidence type="ECO:0000256" key="7">
    <source>
        <dbReference type="ARBA" id="ARBA00022958"/>
    </source>
</evidence>
<keyword evidence="9" id="KW-0406">Ion transport</keyword>
<evidence type="ECO:0000256" key="8">
    <source>
        <dbReference type="ARBA" id="ARBA00022989"/>
    </source>
</evidence>
<reference evidence="19" key="1">
    <citation type="journal article" date="2018" name="Biotechnol. Bioeng.">
        <title>A reference genome of the Chinese hamster based on a hybrid assembly strategy.</title>
        <authorList>
            <person name="Rupp O."/>
            <person name="MacDonald M.L."/>
            <person name="Li S."/>
            <person name="Dhiman H."/>
            <person name="Polson S."/>
            <person name="Griep S."/>
            <person name="Heffner K."/>
            <person name="Hernandez I."/>
            <person name="Brinkrolf K."/>
            <person name="Jadhav V."/>
            <person name="Samoudi M."/>
            <person name="Hao H."/>
            <person name="Kingham B."/>
            <person name="Goesmann A."/>
            <person name="Betenbaugh M.J."/>
            <person name="Lewis N.E."/>
            <person name="Borth N."/>
            <person name="Lee K.H."/>
        </authorList>
    </citation>
    <scope>NUCLEOTIDE SEQUENCE [LARGE SCALE GENOMIC DNA]</scope>
    <source>
        <strain evidence="19">17A/GY</strain>
    </source>
</reference>
<evidence type="ECO:0000256" key="1">
    <source>
        <dbReference type="ARBA" id="ARBA00004141"/>
    </source>
</evidence>
<feature type="transmembrane region" description="Helical" evidence="18">
    <location>
        <begin position="294"/>
        <end position="313"/>
    </location>
</feature>
<evidence type="ECO:0000256" key="12">
    <source>
        <dbReference type="ARBA" id="ARBA00024169"/>
    </source>
</evidence>
<evidence type="ECO:0000256" key="5">
    <source>
        <dbReference type="ARBA" id="ARBA00022692"/>
    </source>
</evidence>
<dbReference type="AlphaFoldDB" id="A0A9J7GB39"/>
<dbReference type="GeneID" id="100767371"/>
<feature type="region of interest" description="Disordered" evidence="17">
    <location>
        <begin position="1"/>
        <end position="30"/>
    </location>
</feature>
<dbReference type="PANTHER" id="PTHR31462:SF5">
    <property type="entry name" value="ENDOSOMAL_LYSOSOMAL PROTON CHANNEL TMEM175"/>
    <property type="match status" value="1"/>
</dbReference>
<keyword evidence="3" id="KW-0813">Transport</keyword>
<comment type="catalytic activity">
    <reaction evidence="14">
        <text>K(+)(in) = K(+)(out)</text>
        <dbReference type="Rhea" id="RHEA:29463"/>
        <dbReference type="ChEBI" id="CHEBI:29103"/>
    </reaction>
</comment>
<keyword evidence="5 18" id="KW-0812">Transmembrane</keyword>
<keyword evidence="19" id="KW-1185">Reference proteome</keyword>
<feature type="transmembrane region" description="Helical" evidence="18">
    <location>
        <begin position="224"/>
        <end position="241"/>
    </location>
</feature>
<sequence>MSRPQTEEQAVDSEGDSSLHRRDEEGTQSSHRMLGFSDALLSIIATVMILPVTHTEISPEQQFDKSIQKLLATRIAVYLMTFLIVTVAWAAHTRLFQVVGKIDDTLALLNLACMMTITLLPYTSYVLMVTVIFLPHISKATTWCKDKLMGHRESPAHNVEPFSIDLHAPLSKERVEAFSDGVYAIVATLLILDICEDNVPDPKDVQEKFSGSLVAALGAYGPQFLAYFGSFATVGLLWFAHHSLFLHVRKATQTMGLLNILSLAFVGGLPLAYQQTSAFARQPRDELERVRVSCAIIFFASIFQFAIWTAALLHQTETLQPAVRFGGQEHAFMFAKLALYPCASLLAFAATCLLSRFSTAIFHLMQIAVPFAFLLLRLLVRLTLAALQVLWNLRPEHPQPGQGEPEAQSQLLPAPC</sequence>
<organism evidence="19 20">
    <name type="scientific">Cricetulus griseus</name>
    <name type="common">Chinese hamster</name>
    <name type="synonym">Cricetulus barabensis griseus</name>
    <dbReference type="NCBI Taxonomy" id="10029"/>
    <lineage>
        <taxon>Eukaryota</taxon>
        <taxon>Metazoa</taxon>
        <taxon>Chordata</taxon>
        <taxon>Craniata</taxon>
        <taxon>Vertebrata</taxon>
        <taxon>Euteleostomi</taxon>
        <taxon>Mammalia</taxon>
        <taxon>Eutheria</taxon>
        <taxon>Euarchontoglires</taxon>
        <taxon>Glires</taxon>
        <taxon>Rodentia</taxon>
        <taxon>Myomorpha</taxon>
        <taxon>Muroidea</taxon>
        <taxon>Cricetidae</taxon>
        <taxon>Cricetinae</taxon>
        <taxon>Cricetulus</taxon>
    </lineage>
</organism>
<evidence type="ECO:0000256" key="15">
    <source>
        <dbReference type="ARBA" id="ARBA00034544"/>
    </source>
</evidence>
<feature type="transmembrane region" description="Helical" evidence="18">
    <location>
        <begin position="367"/>
        <end position="391"/>
    </location>
</feature>
<evidence type="ECO:0000256" key="2">
    <source>
        <dbReference type="ARBA" id="ARBA00006920"/>
    </source>
</evidence>
<dbReference type="RefSeq" id="XP_027281787.1">
    <property type="nucleotide sequence ID" value="XM_027425986.2"/>
</dbReference>